<dbReference type="PANTHER" id="PTHR22806:SF0">
    <property type="entry name" value="NUCLEOPORIN NUP37"/>
    <property type="match status" value="1"/>
</dbReference>
<gene>
    <name evidence="1" type="ORF">SSS_2556</name>
</gene>
<reference evidence="3" key="1">
    <citation type="journal article" date="2020" name="PLoS Negl. Trop. Dis.">
        <title>High-quality nuclear genome for Sarcoptes scabiei-A critical resource for a neglected parasite.</title>
        <authorList>
            <person name="Korhonen P.K."/>
            <person name="Gasser R.B."/>
            <person name="Ma G."/>
            <person name="Wang T."/>
            <person name="Stroehlein A.J."/>
            <person name="Young N.D."/>
            <person name="Ang C.S."/>
            <person name="Fernando D.D."/>
            <person name="Lu H.C."/>
            <person name="Taylor S."/>
            <person name="Reynolds S.L."/>
            <person name="Mofiz E."/>
            <person name="Najaraj S.H."/>
            <person name="Gowda H."/>
            <person name="Madugundu A."/>
            <person name="Renuse S."/>
            <person name="Holt D."/>
            <person name="Pandey A."/>
            <person name="Papenfuss A.T."/>
            <person name="Fischer K."/>
        </authorList>
    </citation>
    <scope>NUCLEOTIDE SEQUENCE [LARGE SCALE GENOMIC DNA]</scope>
</reference>
<dbReference type="AlphaFoldDB" id="A0A834R8K6"/>
<name>A0A834R8K6_SARSC</name>
<evidence type="ECO:0000313" key="2">
    <source>
        <dbReference type="EnsemblMetazoa" id="KAF7492182.1"/>
    </source>
</evidence>
<dbReference type="SMART" id="SM00320">
    <property type="entry name" value="WD40"/>
    <property type="match status" value="4"/>
</dbReference>
<dbReference type="Gene3D" id="2.130.10.10">
    <property type="entry name" value="YVTN repeat-like/Quinoprotein amine dehydrogenase"/>
    <property type="match status" value="1"/>
</dbReference>
<dbReference type="InterPro" id="IPR037626">
    <property type="entry name" value="NUP37"/>
</dbReference>
<reference evidence="2" key="3">
    <citation type="submission" date="2022-06" db="UniProtKB">
        <authorList>
            <consortium name="EnsemblMetazoa"/>
        </authorList>
    </citation>
    <scope>IDENTIFICATION</scope>
</reference>
<dbReference type="InterPro" id="IPR015943">
    <property type="entry name" value="WD40/YVTN_repeat-like_dom_sf"/>
</dbReference>
<evidence type="ECO:0000313" key="3">
    <source>
        <dbReference type="Proteomes" id="UP000070412"/>
    </source>
</evidence>
<dbReference type="GO" id="GO:0031080">
    <property type="term" value="C:nuclear pore outer ring"/>
    <property type="evidence" value="ECO:0007669"/>
    <property type="project" value="InterPro"/>
</dbReference>
<accession>A0A834R8K6</accession>
<organism evidence="1">
    <name type="scientific">Sarcoptes scabiei</name>
    <name type="common">Itch mite</name>
    <name type="synonym">Acarus scabiei</name>
    <dbReference type="NCBI Taxonomy" id="52283"/>
    <lineage>
        <taxon>Eukaryota</taxon>
        <taxon>Metazoa</taxon>
        <taxon>Ecdysozoa</taxon>
        <taxon>Arthropoda</taxon>
        <taxon>Chelicerata</taxon>
        <taxon>Arachnida</taxon>
        <taxon>Acari</taxon>
        <taxon>Acariformes</taxon>
        <taxon>Sarcoptiformes</taxon>
        <taxon>Astigmata</taxon>
        <taxon>Psoroptidia</taxon>
        <taxon>Sarcoptoidea</taxon>
        <taxon>Sarcoptidae</taxon>
        <taxon>Sarcoptinae</taxon>
        <taxon>Sarcoptes</taxon>
    </lineage>
</organism>
<protein>
    <submittedName>
        <fullName evidence="1">Nucleoporin Nup37</fullName>
    </submittedName>
</protein>
<dbReference type="Proteomes" id="UP000070412">
    <property type="component" value="Unassembled WGS sequence"/>
</dbReference>
<dbReference type="InterPro" id="IPR001680">
    <property type="entry name" value="WD40_rpt"/>
</dbReference>
<proteinExistence type="predicted"/>
<dbReference type="EnsemblMetazoa" id="SSS_2556s_mrna">
    <property type="protein sequence ID" value="KAF7492182.1"/>
    <property type="gene ID" value="SSS_2556"/>
</dbReference>
<dbReference type="EMBL" id="WVUK01000056">
    <property type="protein sequence ID" value="KAF7492182.1"/>
    <property type="molecule type" value="Genomic_DNA"/>
</dbReference>
<dbReference type="PANTHER" id="PTHR22806">
    <property type="entry name" value="NUCLEOPORIN NUP37 P37 -RELATED"/>
    <property type="match status" value="1"/>
</dbReference>
<reference evidence="1" key="2">
    <citation type="submission" date="2020-01" db="EMBL/GenBank/DDBJ databases">
        <authorList>
            <person name="Korhonen P.K.K."/>
            <person name="Guangxu M.G."/>
            <person name="Wang T.W."/>
            <person name="Stroehlein A.J.S."/>
            <person name="Young N.D."/>
            <person name="Ang C.-S.A."/>
            <person name="Fernando D.W.F."/>
            <person name="Lu H.L."/>
            <person name="Taylor S.T."/>
            <person name="Ehtesham M.E.M."/>
            <person name="Najaraj S.H.N."/>
            <person name="Harsha G.H.G."/>
            <person name="Madugundu A.M."/>
            <person name="Renuse S.R."/>
            <person name="Holt D.H."/>
            <person name="Pandey A.P."/>
            <person name="Papenfuss A.P."/>
            <person name="Gasser R.B.G."/>
            <person name="Fischer K.F."/>
        </authorList>
    </citation>
    <scope>NUCLEOTIDE SEQUENCE</scope>
    <source>
        <strain evidence="1">SSS_KF_BRIS2020</strain>
    </source>
</reference>
<dbReference type="SUPFAM" id="SSF50978">
    <property type="entry name" value="WD40 repeat-like"/>
    <property type="match status" value="1"/>
</dbReference>
<dbReference type="InterPro" id="IPR036322">
    <property type="entry name" value="WD40_repeat_dom_sf"/>
</dbReference>
<evidence type="ECO:0000313" key="1">
    <source>
        <dbReference type="EMBL" id="KAF7492182.1"/>
    </source>
</evidence>
<sequence length="370" mass="42699">MNIMDRKYDSIAQNGAIRSTMNMDFTVDRSKAFKQEKFTANFFTETKIDLKQSFDVPINVVCFSPFDESYDILACCCKERIYVYRIIINEKTSIDKNVVNYEFISDYICGSPCVSLCFGPKTSFQNPTEQCLNLSAATEDFSILVLTQKLFKFRSADDSEQQFFVGHINHINDMAFEPINGDYLASTGDDCMCIIRSLKENNCNKSDTRIMLSSPGMTLKWHKNEPNKLFVAEKKGLIRFYDTITRVAVMSFDCNCYPLISSDWCFENNLFIGCAANKDLYFWDTSLTSLPIKVIRTNFERLLEFQFFDSKLIAYRGRPNNFLCVKNFITNQTFIEKEFVAGRGISWNRKIPLLAVGGPKCIHLFRFNVF</sequence>
<dbReference type="OrthoDB" id="340259at2759"/>
<keyword evidence="3" id="KW-1185">Reference proteome</keyword>